<accession>X1BFU0</accession>
<organism evidence="1">
    <name type="scientific">marine sediment metagenome</name>
    <dbReference type="NCBI Taxonomy" id="412755"/>
    <lineage>
        <taxon>unclassified sequences</taxon>
        <taxon>metagenomes</taxon>
        <taxon>ecological metagenomes</taxon>
    </lineage>
</organism>
<reference evidence="1" key="1">
    <citation type="journal article" date="2014" name="Front. Microbiol.">
        <title>High frequency of phylogenetically diverse reductive dehalogenase-homologous genes in deep subseafloor sedimentary metagenomes.</title>
        <authorList>
            <person name="Kawai M."/>
            <person name="Futagami T."/>
            <person name="Toyoda A."/>
            <person name="Takaki Y."/>
            <person name="Nishi S."/>
            <person name="Hori S."/>
            <person name="Arai W."/>
            <person name="Tsubouchi T."/>
            <person name="Morono Y."/>
            <person name="Uchiyama I."/>
            <person name="Ito T."/>
            <person name="Fujiyama A."/>
            <person name="Inagaki F."/>
            <person name="Takami H."/>
        </authorList>
    </citation>
    <scope>NUCLEOTIDE SEQUENCE</scope>
    <source>
        <strain evidence="1">Expedition CK06-06</strain>
    </source>
</reference>
<feature type="non-terminal residue" evidence="1">
    <location>
        <position position="1"/>
    </location>
</feature>
<name>X1BFU0_9ZZZZ</name>
<comment type="caution">
    <text evidence="1">The sequence shown here is derived from an EMBL/GenBank/DDBJ whole genome shotgun (WGS) entry which is preliminary data.</text>
</comment>
<dbReference type="EMBL" id="BART01006865">
    <property type="protein sequence ID" value="GAG70896.1"/>
    <property type="molecule type" value="Genomic_DNA"/>
</dbReference>
<sequence length="36" mass="4606">KKNRKIKKIRELYPEINVKLFYKKDYNSLLFKYLNR</sequence>
<gene>
    <name evidence="1" type="ORF">S01H4_15666</name>
</gene>
<protein>
    <submittedName>
        <fullName evidence="1">Uncharacterized protein</fullName>
    </submittedName>
</protein>
<proteinExistence type="predicted"/>
<dbReference type="AlphaFoldDB" id="X1BFU0"/>
<evidence type="ECO:0000313" key="1">
    <source>
        <dbReference type="EMBL" id="GAG70896.1"/>
    </source>
</evidence>